<dbReference type="Pfam" id="PF02195">
    <property type="entry name" value="ParB_N"/>
    <property type="match status" value="1"/>
</dbReference>
<reference evidence="9 11" key="1">
    <citation type="submission" date="2019-09" db="EMBL/GenBank/DDBJ databases">
        <title>Draft genome sequence assemblies of isolates from the urinary tract.</title>
        <authorList>
            <person name="Mores C.R."/>
            <person name="Putonti C."/>
            <person name="Wolfe A.J."/>
        </authorList>
    </citation>
    <scope>NUCLEOTIDE SEQUENCE [LARGE SCALE GENOMIC DNA]</scope>
    <source>
        <strain evidence="9 11">UMB246</strain>
    </source>
</reference>
<keyword evidence="4" id="KW-0132">Cell division</keyword>
<keyword evidence="5" id="KW-0238">DNA-binding</keyword>
<dbReference type="Pfam" id="PF17762">
    <property type="entry name" value="HTH_ParB"/>
    <property type="match status" value="1"/>
</dbReference>
<dbReference type="InterPro" id="IPR050336">
    <property type="entry name" value="Chromosome_partition/occlusion"/>
</dbReference>
<organism evidence="9 11">
    <name type="scientific">Lactobacillus jensenii</name>
    <dbReference type="NCBI Taxonomy" id="109790"/>
    <lineage>
        <taxon>Bacteria</taxon>
        <taxon>Bacillati</taxon>
        <taxon>Bacillota</taxon>
        <taxon>Bacilli</taxon>
        <taxon>Lactobacillales</taxon>
        <taxon>Lactobacillaceae</taxon>
        <taxon>Lactobacillus</taxon>
    </lineage>
</organism>
<dbReference type="PANTHER" id="PTHR33375">
    <property type="entry name" value="CHROMOSOME-PARTITIONING PROTEIN PARB-RELATED"/>
    <property type="match status" value="1"/>
</dbReference>
<dbReference type="GeneID" id="31743615"/>
<comment type="caution">
    <text evidence="9">The sequence shown here is derived from an EMBL/GenBank/DDBJ whole genome shotgun (WGS) entry which is preliminary data.</text>
</comment>
<evidence type="ECO:0000313" key="12">
    <source>
        <dbReference type="Proteomes" id="UP001385848"/>
    </source>
</evidence>
<dbReference type="Proteomes" id="UP001385848">
    <property type="component" value="Unassembled WGS sequence"/>
</dbReference>
<dbReference type="InterPro" id="IPR003115">
    <property type="entry name" value="ParB_N"/>
</dbReference>
<dbReference type="InterPro" id="IPR023705">
    <property type="entry name" value="Nucleoid_occlusion_protein"/>
</dbReference>
<evidence type="ECO:0000313" key="10">
    <source>
        <dbReference type="EMBL" id="MEL0565387.1"/>
    </source>
</evidence>
<dbReference type="InterPro" id="IPR041468">
    <property type="entry name" value="HTH_ParB/Spo0J"/>
</dbReference>
<dbReference type="OrthoDB" id="9802051at2"/>
<sequence>MAFFFSKKNEIPKEKQIQDLELSKIIPNRYQPRHEFSEASIEQLAQTLEQEGLLQPIVVREKGDNYEIIAGERRFRAAKSLNWTTIPAIVQNMDDQKAASLALIENLQRENLNPIDEARAYEDLMKLNELTQTALAKDMGKSQSYIANKLRLLKLEPEVQSYLVSGTITARHGRAMLGLTPVEQSHVLHEILQKKLSVKETEAICEDVDGYFAKKAEEVKKPAKKEPEKKRVVKTAKDLKVQINTIKQAVKLAKDSGIQVKSHEEKTDDGYKITIELHRK</sequence>
<dbReference type="AlphaFoldDB" id="A0A5N1I792"/>
<dbReference type="EMBL" id="VYWW01000036">
    <property type="protein sequence ID" value="KAA9320936.1"/>
    <property type="molecule type" value="Genomic_DNA"/>
</dbReference>
<dbReference type="GO" id="GO:0005694">
    <property type="term" value="C:chromosome"/>
    <property type="evidence" value="ECO:0007669"/>
    <property type="project" value="TreeGrafter"/>
</dbReference>
<dbReference type="PANTHER" id="PTHR33375:SF8">
    <property type="entry name" value="NUCLEOID OCCLUSION PROTEIN"/>
    <property type="match status" value="1"/>
</dbReference>
<accession>A0A5N1I792</accession>
<comment type="similarity">
    <text evidence="2">Belongs to the ParB family.</text>
</comment>
<keyword evidence="6" id="KW-0717">Septation</keyword>
<name>A0A5N1I792_LACJE</name>
<feature type="domain" description="ParB-like N-terminal" evidence="8">
    <location>
        <begin position="18"/>
        <end position="107"/>
    </location>
</feature>
<evidence type="ECO:0000256" key="4">
    <source>
        <dbReference type="ARBA" id="ARBA00022618"/>
    </source>
</evidence>
<dbReference type="KEGG" id="lje:BUE77_07765"/>
<evidence type="ECO:0000259" key="8">
    <source>
        <dbReference type="SMART" id="SM00470"/>
    </source>
</evidence>
<evidence type="ECO:0000256" key="1">
    <source>
        <dbReference type="ARBA" id="ARBA00004453"/>
    </source>
</evidence>
<comment type="subcellular location">
    <subcellularLocation>
        <location evidence="1">Cytoplasm</location>
        <location evidence="1">Nucleoid</location>
    </subcellularLocation>
</comment>
<dbReference type="FunFam" id="1.10.10.2830:FF:000001">
    <property type="entry name" value="Chromosome partitioning protein ParB"/>
    <property type="match status" value="1"/>
</dbReference>
<dbReference type="CDD" id="cd16393">
    <property type="entry name" value="SPO0J_N"/>
    <property type="match status" value="1"/>
</dbReference>
<reference evidence="10 12" key="2">
    <citation type="submission" date="2024-04" db="EMBL/GenBank/DDBJ databases">
        <title>Three lactobacilli isolated from voided urine samples from females with type 2 diabetes.</title>
        <authorList>
            <person name="Kula A."/>
            <person name="Stegman N."/>
            <person name="Putonti C."/>
        </authorList>
    </citation>
    <scope>NUCLEOTIDE SEQUENCE [LARGE SCALE GENOMIC DNA]</scope>
    <source>
        <strain evidence="10 12">1855</strain>
    </source>
</reference>
<dbReference type="GO" id="GO:0007059">
    <property type="term" value="P:chromosome segregation"/>
    <property type="evidence" value="ECO:0007669"/>
    <property type="project" value="TreeGrafter"/>
</dbReference>
<dbReference type="GO" id="GO:0003677">
    <property type="term" value="F:DNA binding"/>
    <property type="evidence" value="ECO:0007669"/>
    <property type="project" value="UniProtKB-KW"/>
</dbReference>
<dbReference type="InterPro" id="IPR004437">
    <property type="entry name" value="ParB/RepB/Spo0J"/>
</dbReference>
<dbReference type="SUPFAM" id="SSF110849">
    <property type="entry name" value="ParB/Sulfiredoxin"/>
    <property type="match status" value="1"/>
</dbReference>
<dbReference type="GO" id="GO:0045881">
    <property type="term" value="P:positive regulation of sporulation resulting in formation of a cellular spore"/>
    <property type="evidence" value="ECO:0007669"/>
    <property type="project" value="TreeGrafter"/>
</dbReference>
<keyword evidence="7" id="KW-0131">Cell cycle</keyword>
<dbReference type="NCBIfam" id="TIGR04285">
    <property type="entry name" value="nucleoid_noc"/>
    <property type="match status" value="1"/>
</dbReference>
<dbReference type="NCBIfam" id="TIGR00180">
    <property type="entry name" value="parB_part"/>
    <property type="match status" value="1"/>
</dbReference>
<dbReference type="GO" id="GO:0000917">
    <property type="term" value="P:division septum assembly"/>
    <property type="evidence" value="ECO:0007669"/>
    <property type="project" value="UniProtKB-KW"/>
</dbReference>
<dbReference type="EMBL" id="JBBVUL010000009">
    <property type="protein sequence ID" value="MEL0565387.1"/>
    <property type="molecule type" value="Genomic_DNA"/>
</dbReference>
<dbReference type="RefSeq" id="WP_006585596.1">
    <property type="nucleotide sequence ID" value="NZ_CATOUV010000001.1"/>
</dbReference>
<evidence type="ECO:0000256" key="7">
    <source>
        <dbReference type="ARBA" id="ARBA00023306"/>
    </source>
</evidence>
<dbReference type="GO" id="GO:0009295">
    <property type="term" value="C:nucleoid"/>
    <property type="evidence" value="ECO:0007669"/>
    <property type="project" value="UniProtKB-SubCell"/>
</dbReference>
<proteinExistence type="inferred from homology"/>
<evidence type="ECO:0000313" key="9">
    <source>
        <dbReference type="EMBL" id="KAA9320936.1"/>
    </source>
</evidence>
<dbReference type="FunFam" id="3.90.1530.30:FF:000001">
    <property type="entry name" value="Chromosome partitioning protein ParB"/>
    <property type="match status" value="1"/>
</dbReference>
<dbReference type="Proteomes" id="UP000327236">
    <property type="component" value="Unassembled WGS sequence"/>
</dbReference>
<evidence type="ECO:0000256" key="2">
    <source>
        <dbReference type="ARBA" id="ARBA00006295"/>
    </source>
</evidence>
<dbReference type="SMART" id="SM00470">
    <property type="entry name" value="ParB"/>
    <property type="match status" value="1"/>
</dbReference>
<evidence type="ECO:0000256" key="3">
    <source>
        <dbReference type="ARBA" id="ARBA00022490"/>
    </source>
</evidence>
<keyword evidence="12" id="KW-1185">Reference proteome</keyword>
<dbReference type="Gene3D" id="3.90.1530.30">
    <property type="match status" value="1"/>
</dbReference>
<protein>
    <submittedName>
        <fullName evidence="9">Nucleoid occlusion protein</fullName>
    </submittedName>
</protein>
<evidence type="ECO:0000256" key="6">
    <source>
        <dbReference type="ARBA" id="ARBA00023210"/>
    </source>
</evidence>
<evidence type="ECO:0000256" key="5">
    <source>
        <dbReference type="ARBA" id="ARBA00023125"/>
    </source>
</evidence>
<dbReference type="InterPro" id="IPR036086">
    <property type="entry name" value="ParB/Sulfiredoxin_sf"/>
</dbReference>
<keyword evidence="3" id="KW-0963">Cytoplasm</keyword>
<dbReference type="SUPFAM" id="SSF109709">
    <property type="entry name" value="KorB DNA-binding domain-like"/>
    <property type="match status" value="1"/>
</dbReference>
<dbReference type="Gene3D" id="1.10.10.2830">
    <property type="match status" value="1"/>
</dbReference>
<evidence type="ECO:0000313" key="11">
    <source>
        <dbReference type="Proteomes" id="UP000327236"/>
    </source>
</evidence>
<gene>
    <name evidence="9" type="primary">noc</name>
    <name evidence="10" type="ORF">AAC431_05540</name>
    <name evidence="9" type="ORF">F6H94_07220</name>
</gene>